<organism evidence="2 3">
    <name type="scientific">Candidozyma auris</name>
    <name type="common">Yeast</name>
    <name type="synonym">Candida auris</name>
    <dbReference type="NCBI Taxonomy" id="498019"/>
    <lineage>
        <taxon>Eukaryota</taxon>
        <taxon>Fungi</taxon>
        <taxon>Dikarya</taxon>
        <taxon>Ascomycota</taxon>
        <taxon>Saccharomycotina</taxon>
        <taxon>Pichiomycetes</taxon>
        <taxon>Metschnikowiaceae</taxon>
        <taxon>Candidozyma</taxon>
    </lineage>
</organism>
<comment type="caution">
    <text evidence="2">The sequence shown here is derived from an EMBL/GenBank/DDBJ whole genome shotgun (WGS) entry which is preliminary data.</text>
</comment>
<evidence type="ECO:0000313" key="2">
    <source>
        <dbReference type="EMBL" id="KND98878.1"/>
    </source>
</evidence>
<proteinExistence type="predicted"/>
<keyword evidence="1" id="KW-0812">Transmembrane</keyword>
<dbReference type="EMBL" id="LGST01000029">
    <property type="protein sequence ID" value="KND98878.1"/>
    <property type="molecule type" value="Genomic_DNA"/>
</dbReference>
<evidence type="ECO:0000256" key="1">
    <source>
        <dbReference type="SAM" id="Phobius"/>
    </source>
</evidence>
<evidence type="ECO:0000313" key="3">
    <source>
        <dbReference type="Proteomes" id="UP000037122"/>
    </source>
</evidence>
<dbReference type="AlphaFoldDB" id="A0A0L0NY02"/>
<reference evidence="3" key="1">
    <citation type="journal article" date="2015" name="BMC Genomics">
        <title>Draft genome of a commonly misdiagnosed multidrug resistant pathogen Candida auris.</title>
        <authorList>
            <person name="Chatterjee S."/>
            <person name="Alampalli S.V."/>
            <person name="Nageshan R.K."/>
            <person name="Chettiar S.T."/>
            <person name="Joshi S."/>
            <person name="Tatu U.S."/>
        </authorList>
    </citation>
    <scope>NUCLEOTIDE SEQUENCE [LARGE SCALE GENOMIC DNA]</scope>
    <source>
        <strain evidence="3">6684</strain>
    </source>
</reference>
<name>A0A0L0NY02_CANAR</name>
<protein>
    <submittedName>
        <fullName evidence="2">Uncharacterized protein</fullName>
    </submittedName>
</protein>
<dbReference type="VEuPathDB" id="FungiDB:QG37_04220"/>
<accession>A0A0L0NY02</accession>
<gene>
    <name evidence="2" type="ORF">QG37_04220</name>
</gene>
<dbReference type="Proteomes" id="UP000037122">
    <property type="component" value="Unassembled WGS sequence"/>
</dbReference>
<keyword evidence="1" id="KW-0472">Membrane</keyword>
<keyword evidence="1" id="KW-1133">Transmembrane helix</keyword>
<feature type="transmembrane region" description="Helical" evidence="1">
    <location>
        <begin position="43"/>
        <end position="67"/>
    </location>
</feature>
<sequence length="90" mass="10174">MQYHAITQSVPSLFSRLNWDQMPAQASASGRMRKTKKIQPPEAFFFFFFSTPILPSGVASCGLYAWLDCCWQSVLAVFYQLSQPVASMVE</sequence>